<feature type="binding site" evidence="16">
    <location>
        <position position="91"/>
    </location>
    <ligand>
        <name>substrate</name>
    </ligand>
</feature>
<comment type="similarity">
    <text evidence="14 16">Belongs to the type III pantothenate kinase family.</text>
</comment>
<dbReference type="Pfam" id="PF03309">
    <property type="entry name" value="Pan_kinase"/>
    <property type="match status" value="1"/>
</dbReference>
<keyword evidence="16" id="KW-0479">Metal-binding</keyword>
<keyword evidence="7 16" id="KW-0963">Cytoplasm</keyword>
<evidence type="ECO:0000256" key="10">
    <source>
        <dbReference type="ARBA" id="ARBA00022777"/>
    </source>
</evidence>
<comment type="pathway">
    <text evidence="4 16">Cofactor biosynthesis; coenzyme A biosynthesis; CoA from (R)-pantothenate: step 1/5.</text>
</comment>
<proteinExistence type="inferred from homology"/>
<evidence type="ECO:0000256" key="3">
    <source>
        <dbReference type="ARBA" id="ARBA00004496"/>
    </source>
</evidence>
<sequence>MNLLIDMGNSRVKWRLRQSNLQLAAGGAEYAEGWQWLVEISAVHQVEHVWVASVAGTEREGSLNAALAELQIPAARYAKPAPDAGGVRCGYADCQTLGVDRWLAMVAARSLIDGAVVVVDSGSAITADVVTDAGDHLGGWIGPGVHLMRRSLAGKSGVLAAALAKPYCASCAPGVTTQSAIDSAITVMGCGLIDAALRRAGNCTLILSGGDASVWQEFYPEARLEAELVFIGLEHYFAAP</sequence>
<accession>A0ABU4S2K7</accession>
<dbReference type="Proteomes" id="UP001273505">
    <property type="component" value="Unassembled WGS sequence"/>
</dbReference>
<comment type="cofactor">
    <cofactor evidence="16">
        <name>NH4(+)</name>
        <dbReference type="ChEBI" id="CHEBI:28938"/>
    </cofactor>
    <cofactor evidence="16">
        <name>K(+)</name>
        <dbReference type="ChEBI" id="CHEBI:29103"/>
    </cofactor>
    <text evidence="16">A monovalent cation. Ammonium or potassium.</text>
</comment>
<feature type="binding site" evidence="16">
    <location>
        <position position="123"/>
    </location>
    <ligand>
        <name>ATP</name>
        <dbReference type="ChEBI" id="CHEBI:30616"/>
    </ligand>
</feature>
<evidence type="ECO:0000256" key="16">
    <source>
        <dbReference type="HAMAP-Rule" id="MF_01274"/>
    </source>
</evidence>
<keyword evidence="8 16" id="KW-0808">Transferase</keyword>
<feature type="binding site" evidence="16">
    <location>
        <begin position="98"/>
        <end position="101"/>
    </location>
    <ligand>
        <name>substrate</name>
    </ligand>
</feature>
<feature type="active site" description="Proton acceptor" evidence="16">
    <location>
        <position position="100"/>
    </location>
</feature>
<dbReference type="Gene3D" id="3.30.420.40">
    <property type="match status" value="2"/>
</dbReference>
<evidence type="ECO:0000256" key="13">
    <source>
        <dbReference type="ARBA" id="ARBA00022993"/>
    </source>
</evidence>
<dbReference type="GO" id="GO:0004594">
    <property type="term" value="F:pantothenate kinase activity"/>
    <property type="evidence" value="ECO:0007669"/>
    <property type="project" value="UniProtKB-EC"/>
</dbReference>
<keyword evidence="11 16" id="KW-0067">ATP-binding</keyword>
<keyword evidence="13 16" id="KW-0173">Coenzyme A biosynthesis</keyword>
<dbReference type="SUPFAM" id="SSF53067">
    <property type="entry name" value="Actin-like ATPase domain"/>
    <property type="match status" value="2"/>
</dbReference>
<dbReference type="PANTHER" id="PTHR34265:SF1">
    <property type="entry name" value="TYPE III PANTOTHENATE KINASE"/>
    <property type="match status" value="1"/>
</dbReference>
<evidence type="ECO:0000256" key="1">
    <source>
        <dbReference type="ARBA" id="ARBA00001206"/>
    </source>
</evidence>
<feature type="binding site" evidence="16">
    <location>
        <position position="177"/>
    </location>
    <ligand>
        <name>substrate</name>
    </ligand>
</feature>
<comment type="cofactor">
    <cofactor evidence="2">
        <name>K(+)</name>
        <dbReference type="ChEBI" id="CHEBI:29103"/>
    </cofactor>
</comment>
<protein>
    <recommendedName>
        <fullName evidence="15 16">Type III pantothenate kinase</fullName>
        <ecNumber evidence="6 16">2.7.1.33</ecNumber>
    </recommendedName>
    <alternativeName>
        <fullName evidence="16">PanK-III</fullName>
    </alternativeName>
    <alternativeName>
        <fullName evidence="16">Pantothenic acid kinase</fullName>
    </alternativeName>
</protein>
<feature type="binding site" evidence="16">
    <location>
        <position position="120"/>
    </location>
    <ligand>
        <name>K(+)</name>
        <dbReference type="ChEBI" id="CHEBI:29103"/>
    </ligand>
</feature>
<evidence type="ECO:0000256" key="12">
    <source>
        <dbReference type="ARBA" id="ARBA00022958"/>
    </source>
</evidence>
<evidence type="ECO:0000256" key="7">
    <source>
        <dbReference type="ARBA" id="ARBA00022490"/>
    </source>
</evidence>
<comment type="caution">
    <text evidence="17">The sequence shown here is derived from an EMBL/GenBank/DDBJ whole genome shotgun (WGS) entry which is preliminary data.</text>
</comment>
<evidence type="ECO:0000256" key="11">
    <source>
        <dbReference type="ARBA" id="ARBA00022840"/>
    </source>
</evidence>
<gene>
    <name evidence="16" type="primary">coaX</name>
    <name evidence="17" type="ORF">SCD92_18710</name>
</gene>
<evidence type="ECO:0000256" key="14">
    <source>
        <dbReference type="ARBA" id="ARBA00038036"/>
    </source>
</evidence>
<keyword evidence="9 16" id="KW-0547">Nucleotide-binding</keyword>
<keyword evidence="18" id="KW-1185">Reference proteome</keyword>
<dbReference type="HAMAP" id="MF_01274">
    <property type="entry name" value="Pantothen_kinase_3"/>
    <property type="match status" value="1"/>
</dbReference>
<keyword evidence="10 16" id="KW-0418">Kinase</keyword>
<name>A0ABU4S2K7_9GAMM</name>
<evidence type="ECO:0000256" key="15">
    <source>
        <dbReference type="ARBA" id="ARBA00040883"/>
    </source>
</evidence>
<dbReference type="CDD" id="cd24015">
    <property type="entry name" value="ASKHA_NBD_PanK-III"/>
    <property type="match status" value="1"/>
</dbReference>
<comment type="function">
    <text evidence="16">Catalyzes the phosphorylation of pantothenate (Pan), the first step in CoA biosynthesis.</text>
</comment>
<evidence type="ECO:0000256" key="9">
    <source>
        <dbReference type="ARBA" id="ARBA00022741"/>
    </source>
</evidence>
<comment type="subunit">
    <text evidence="5 16">Homodimer.</text>
</comment>
<comment type="subcellular location">
    <subcellularLocation>
        <location evidence="3 16">Cytoplasm</location>
    </subcellularLocation>
</comment>
<dbReference type="RefSeq" id="WP_302721749.1">
    <property type="nucleotide sequence ID" value="NZ_JAULRU010000379.1"/>
</dbReference>
<dbReference type="EC" id="2.7.1.33" evidence="6 16"/>
<evidence type="ECO:0000256" key="8">
    <source>
        <dbReference type="ARBA" id="ARBA00022679"/>
    </source>
</evidence>
<dbReference type="InterPro" id="IPR004619">
    <property type="entry name" value="Type_III_PanK"/>
</dbReference>
<evidence type="ECO:0000313" key="17">
    <source>
        <dbReference type="EMBL" id="MDX6851410.1"/>
    </source>
</evidence>
<evidence type="ECO:0000256" key="4">
    <source>
        <dbReference type="ARBA" id="ARBA00005225"/>
    </source>
</evidence>
<evidence type="ECO:0000256" key="2">
    <source>
        <dbReference type="ARBA" id="ARBA00001958"/>
    </source>
</evidence>
<evidence type="ECO:0000313" key="18">
    <source>
        <dbReference type="Proteomes" id="UP001273505"/>
    </source>
</evidence>
<dbReference type="InterPro" id="IPR043129">
    <property type="entry name" value="ATPase_NBD"/>
</dbReference>
<feature type="binding site" evidence="16">
    <location>
        <begin position="6"/>
        <end position="13"/>
    </location>
    <ligand>
        <name>ATP</name>
        <dbReference type="ChEBI" id="CHEBI:30616"/>
    </ligand>
</feature>
<evidence type="ECO:0000256" key="5">
    <source>
        <dbReference type="ARBA" id="ARBA00011738"/>
    </source>
</evidence>
<keyword evidence="12 16" id="KW-0630">Potassium</keyword>
<evidence type="ECO:0000256" key="6">
    <source>
        <dbReference type="ARBA" id="ARBA00012102"/>
    </source>
</evidence>
<dbReference type="EMBL" id="JAXAFO010000056">
    <property type="protein sequence ID" value="MDX6851410.1"/>
    <property type="molecule type" value="Genomic_DNA"/>
</dbReference>
<reference evidence="17 18" key="1">
    <citation type="submission" date="2023-11" db="EMBL/GenBank/DDBJ databases">
        <title>Gilvimarinus fulvus sp. nov., isolated from the surface of Kelp.</title>
        <authorList>
            <person name="Sun Y.Y."/>
            <person name="Gong Y."/>
            <person name="Du Z.J."/>
        </authorList>
    </citation>
    <scope>NUCLEOTIDE SEQUENCE [LARGE SCALE GENOMIC DNA]</scope>
    <source>
        <strain evidence="17 18">SDUM040013</strain>
    </source>
</reference>
<organism evidence="17 18">
    <name type="scientific">Gilvimarinus gilvus</name>
    <dbReference type="NCBI Taxonomy" id="3058038"/>
    <lineage>
        <taxon>Bacteria</taxon>
        <taxon>Pseudomonadati</taxon>
        <taxon>Pseudomonadota</taxon>
        <taxon>Gammaproteobacteria</taxon>
        <taxon>Cellvibrionales</taxon>
        <taxon>Cellvibrionaceae</taxon>
        <taxon>Gilvimarinus</taxon>
    </lineage>
</organism>
<dbReference type="PANTHER" id="PTHR34265">
    <property type="entry name" value="TYPE III PANTOTHENATE KINASE"/>
    <property type="match status" value="1"/>
</dbReference>
<dbReference type="NCBIfam" id="TIGR00671">
    <property type="entry name" value="baf"/>
    <property type="match status" value="1"/>
</dbReference>
<comment type="catalytic activity">
    <reaction evidence="1 16">
        <text>(R)-pantothenate + ATP = (R)-4'-phosphopantothenate + ADP + H(+)</text>
        <dbReference type="Rhea" id="RHEA:16373"/>
        <dbReference type="ChEBI" id="CHEBI:10986"/>
        <dbReference type="ChEBI" id="CHEBI:15378"/>
        <dbReference type="ChEBI" id="CHEBI:29032"/>
        <dbReference type="ChEBI" id="CHEBI:30616"/>
        <dbReference type="ChEBI" id="CHEBI:456216"/>
        <dbReference type="EC" id="2.7.1.33"/>
    </reaction>
</comment>